<reference evidence="2" key="1">
    <citation type="journal article" date="2019" name="Int. J. Syst. Evol. Microbiol.">
        <title>The Global Catalogue of Microorganisms (GCM) 10K type strain sequencing project: providing services to taxonomists for standard genome sequencing and annotation.</title>
        <authorList>
            <consortium name="The Broad Institute Genomics Platform"/>
            <consortium name="The Broad Institute Genome Sequencing Center for Infectious Disease"/>
            <person name="Wu L."/>
            <person name="Ma J."/>
        </authorList>
    </citation>
    <scope>NUCLEOTIDE SEQUENCE [LARGE SCALE GENOMIC DNA]</scope>
    <source>
        <strain evidence="2">JCM 19635</strain>
    </source>
</reference>
<organism evidence="1 2">
    <name type="scientific">Hymenobacter humi</name>
    <dbReference type="NCBI Taxonomy" id="1411620"/>
    <lineage>
        <taxon>Bacteria</taxon>
        <taxon>Pseudomonadati</taxon>
        <taxon>Bacteroidota</taxon>
        <taxon>Cytophagia</taxon>
        <taxon>Cytophagales</taxon>
        <taxon>Hymenobacteraceae</taxon>
        <taxon>Hymenobacter</taxon>
    </lineage>
</organism>
<gene>
    <name evidence="1" type="ORF">ACFQT0_08010</name>
</gene>
<dbReference type="EMBL" id="JBHTEK010000001">
    <property type="protein sequence ID" value="MFC7667359.1"/>
    <property type="molecule type" value="Genomic_DNA"/>
</dbReference>
<protein>
    <recommendedName>
        <fullName evidence="3">STAS/SEC14 domain-containing protein</fullName>
    </recommendedName>
</protein>
<comment type="caution">
    <text evidence="1">The sequence shown here is derived from an EMBL/GenBank/DDBJ whole genome shotgun (WGS) entry which is preliminary data.</text>
</comment>
<dbReference type="RefSeq" id="WP_380201830.1">
    <property type="nucleotide sequence ID" value="NZ_JBHTEK010000001.1"/>
</dbReference>
<proteinExistence type="predicted"/>
<dbReference type="Proteomes" id="UP001596513">
    <property type="component" value="Unassembled WGS sequence"/>
</dbReference>
<name>A0ABW2U2V0_9BACT</name>
<sequence length="146" mass="17030">MQQDLPALEYLECQYRPDLLTLVGRWLRQPTDAELHEGYHRLLAVAEACGARLWLVDARRRSTANQQGTQWMTEQFLPLLPQRLGSAVHIAYLFMPRHLQEIERDAAVPPLSYFNDLPYRIERFTDEHAAMEWLEAMRRAAASNKP</sequence>
<keyword evidence="2" id="KW-1185">Reference proteome</keyword>
<evidence type="ECO:0000313" key="1">
    <source>
        <dbReference type="EMBL" id="MFC7667359.1"/>
    </source>
</evidence>
<evidence type="ECO:0008006" key="3">
    <source>
        <dbReference type="Google" id="ProtNLM"/>
    </source>
</evidence>
<accession>A0ABW2U2V0</accession>
<evidence type="ECO:0000313" key="2">
    <source>
        <dbReference type="Proteomes" id="UP001596513"/>
    </source>
</evidence>